<dbReference type="EMBL" id="KZ150158">
    <property type="protein sequence ID" value="PZC72753.1"/>
    <property type="molecule type" value="Genomic_DNA"/>
</dbReference>
<dbReference type="InterPro" id="IPR032675">
    <property type="entry name" value="LRR_dom_sf"/>
</dbReference>
<dbReference type="PANTHER" id="PTHR12874:SF9">
    <property type="entry name" value="F-BOX ONLY PROTEIN 48"/>
    <property type="match status" value="1"/>
</dbReference>
<organism evidence="3 4">
    <name type="scientific">Helicoverpa armigera</name>
    <name type="common">Cotton bollworm</name>
    <name type="synonym">Heliothis armigera</name>
    <dbReference type="NCBI Taxonomy" id="29058"/>
    <lineage>
        <taxon>Eukaryota</taxon>
        <taxon>Metazoa</taxon>
        <taxon>Ecdysozoa</taxon>
        <taxon>Arthropoda</taxon>
        <taxon>Hexapoda</taxon>
        <taxon>Insecta</taxon>
        <taxon>Pterygota</taxon>
        <taxon>Neoptera</taxon>
        <taxon>Endopterygota</taxon>
        <taxon>Lepidoptera</taxon>
        <taxon>Glossata</taxon>
        <taxon>Ditrysia</taxon>
        <taxon>Noctuoidea</taxon>
        <taxon>Noctuidae</taxon>
        <taxon>Heliothinae</taxon>
        <taxon>Helicoverpa</taxon>
    </lineage>
</organism>
<dbReference type="PROSITE" id="PS50181">
    <property type="entry name" value="FBOX"/>
    <property type="match status" value="1"/>
</dbReference>
<reference evidence="3 4" key="1">
    <citation type="journal article" date="2017" name="BMC Biol.">
        <title>Genomic innovations, transcriptional plasticity and gene loss underlying the evolution and divergence of two highly polyphagous and invasive Helicoverpa pest species.</title>
        <authorList>
            <person name="Pearce S.L."/>
            <person name="Clarke D.F."/>
            <person name="East P.D."/>
            <person name="Elfekih S."/>
            <person name="Gordon K.H."/>
            <person name="Jermiin L.S."/>
            <person name="McGaughran A."/>
            <person name="Oakeshott J.G."/>
            <person name="Papanikolaou A."/>
            <person name="Perera O.P."/>
            <person name="Rane R.V."/>
            <person name="Richards S."/>
            <person name="Tay W.T."/>
            <person name="Walsh T.K."/>
            <person name="Anderson A."/>
            <person name="Anderson C.J."/>
            <person name="Asgari S."/>
            <person name="Board P.G."/>
            <person name="Bretschneider A."/>
            <person name="Campbell P.M."/>
            <person name="Chertemps T."/>
            <person name="Christeller J.T."/>
            <person name="Coppin C.W."/>
            <person name="Downes S.J."/>
            <person name="Duan G."/>
            <person name="Farnsworth C.A."/>
            <person name="Good R.T."/>
            <person name="Han L.B."/>
            <person name="Han Y.C."/>
            <person name="Hatje K."/>
            <person name="Horne I."/>
            <person name="Huang Y.P."/>
            <person name="Hughes D.S."/>
            <person name="Jacquin-Joly E."/>
            <person name="James W."/>
            <person name="Jhangiani S."/>
            <person name="Kollmar M."/>
            <person name="Kuwar S.S."/>
            <person name="Li S."/>
            <person name="Liu N.Y."/>
            <person name="Maibeche M.T."/>
            <person name="Miller J.R."/>
            <person name="Montagne N."/>
            <person name="Perry T."/>
            <person name="Qu J."/>
            <person name="Song S.V."/>
            <person name="Sutton G.G."/>
            <person name="Vogel H."/>
            <person name="Walenz B.P."/>
            <person name="Xu W."/>
            <person name="Zhang H.J."/>
            <person name="Zou Z."/>
            <person name="Batterham P."/>
            <person name="Edwards O.R."/>
            <person name="Feyereisen R."/>
            <person name="Gibbs R.A."/>
            <person name="Heckel D.G."/>
            <person name="McGrath A."/>
            <person name="Robin C."/>
            <person name="Scherer S.E."/>
            <person name="Worley K.C."/>
            <person name="Wu Y.D."/>
        </authorList>
    </citation>
    <scope>NUCLEOTIDE SEQUENCE [LARGE SCALE GENOMIC DNA]</scope>
    <source>
        <strain evidence="3">Harm_GR_Male_#8</strain>
        <tissue evidence="3">Whole organism</tissue>
    </source>
</reference>
<dbReference type="AlphaFoldDB" id="A0A2W1BM43"/>
<accession>A0A2W1BM43</accession>
<dbReference type="GO" id="GO:0019005">
    <property type="term" value="C:SCF ubiquitin ligase complex"/>
    <property type="evidence" value="ECO:0007669"/>
    <property type="project" value="TreeGrafter"/>
</dbReference>
<sequence>MMSVNKSEEESPVPVSLDVAESPRKKMRLDSSGRKSWSLMDRKTDHEVLQEMGVSLLEPDDNDISCDLEGSGMAHKQLKRKRDIENVNPNITIVTSPRSKFSPKSPRKAHPDAGPSRVKSPRSSEKQTPLQPTDQQSLETTLLDPYVTDSETPLAQHDASHGSHRSTGTEGKGVCFHALSDEVILGVFRWLPKRTLAHCMLVCKRWNRIACDETLWQRLELGNKTLARDAVGRILARKPIIEA</sequence>
<dbReference type="Gene3D" id="3.80.10.10">
    <property type="entry name" value="Ribonuclease Inhibitor"/>
    <property type="match status" value="1"/>
</dbReference>
<evidence type="ECO:0000313" key="3">
    <source>
        <dbReference type="EMBL" id="PZC72753.1"/>
    </source>
</evidence>
<feature type="region of interest" description="Disordered" evidence="1">
    <location>
        <begin position="1"/>
        <end position="38"/>
    </location>
</feature>
<protein>
    <recommendedName>
        <fullName evidence="2">F-box domain-containing protein</fullName>
    </recommendedName>
</protein>
<keyword evidence="4" id="KW-1185">Reference proteome</keyword>
<dbReference type="SUPFAM" id="SSF81383">
    <property type="entry name" value="F-box domain"/>
    <property type="match status" value="1"/>
</dbReference>
<feature type="compositionally biased region" description="Polar residues" evidence="1">
    <location>
        <begin position="126"/>
        <end position="139"/>
    </location>
</feature>
<dbReference type="SMART" id="SM00256">
    <property type="entry name" value="FBOX"/>
    <property type="match status" value="1"/>
</dbReference>
<gene>
    <name evidence="3" type="primary">HaOG210680</name>
    <name evidence="3" type="ORF">B5X24_HaOG210680</name>
</gene>
<proteinExistence type="predicted"/>
<feature type="domain" description="F-box" evidence="2">
    <location>
        <begin position="173"/>
        <end position="219"/>
    </location>
</feature>
<dbReference type="OrthoDB" id="2095648at2759"/>
<feature type="region of interest" description="Disordered" evidence="1">
    <location>
        <begin position="89"/>
        <end position="139"/>
    </location>
</feature>
<dbReference type="InterPro" id="IPR036047">
    <property type="entry name" value="F-box-like_dom_sf"/>
</dbReference>
<evidence type="ECO:0000256" key="1">
    <source>
        <dbReference type="SAM" id="MobiDB-lite"/>
    </source>
</evidence>
<feature type="compositionally biased region" description="Basic and acidic residues" evidence="1">
    <location>
        <begin position="21"/>
        <end position="33"/>
    </location>
</feature>
<dbReference type="GO" id="GO:0005737">
    <property type="term" value="C:cytoplasm"/>
    <property type="evidence" value="ECO:0007669"/>
    <property type="project" value="TreeGrafter"/>
</dbReference>
<dbReference type="Pfam" id="PF12937">
    <property type="entry name" value="F-box-like"/>
    <property type="match status" value="1"/>
</dbReference>
<dbReference type="GO" id="GO:0031146">
    <property type="term" value="P:SCF-dependent proteasomal ubiquitin-dependent protein catabolic process"/>
    <property type="evidence" value="ECO:0007669"/>
    <property type="project" value="TreeGrafter"/>
</dbReference>
<dbReference type="Proteomes" id="UP000249218">
    <property type="component" value="Unassembled WGS sequence"/>
</dbReference>
<name>A0A2W1BM43_HELAM</name>
<dbReference type="PANTHER" id="PTHR12874">
    <property type="entry name" value="F-BOX ONLY PROTEIN 48-RELATED"/>
    <property type="match status" value="1"/>
</dbReference>
<evidence type="ECO:0000313" key="4">
    <source>
        <dbReference type="Proteomes" id="UP000249218"/>
    </source>
</evidence>
<dbReference type="InterPro" id="IPR001810">
    <property type="entry name" value="F-box_dom"/>
</dbReference>
<evidence type="ECO:0000259" key="2">
    <source>
        <dbReference type="PROSITE" id="PS50181"/>
    </source>
</evidence>